<evidence type="ECO:0000313" key="1">
    <source>
        <dbReference type="EMBL" id="CAL8119669.1"/>
    </source>
</evidence>
<name>A0ABP1R4W9_9HEXA</name>
<organism evidence="2 3">
    <name type="scientific">Orchesella dallaii</name>
    <dbReference type="NCBI Taxonomy" id="48710"/>
    <lineage>
        <taxon>Eukaryota</taxon>
        <taxon>Metazoa</taxon>
        <taxon>Ecdysozoa</taxon>
        <taxon>Arthropoda</taxon>
        <taxon>Hexapoda</taxon>
        <taxon>Collembola</taxon>
        <taxon>Entomobryomorpha</taxon>
        <taxon>Entomobryoidea</taxon>
        <taxon>Orchesellidae</taxon>
        <taxon>Orchesellinae</taxon>
        <taxon>Orchesella</taxon>
    </lineage>
</organism>
<reference evidence="2 3" key="1">
    <citation type="submission" date="2024-08" db="EMBL/GenBank/DDBJ databases">
        <authorList>
            <person name="Cucini C."/>
            <person name="Frati F."/>
        </authorList>
    </citation>
    <scope>NUCLEOTIDE SEQUENCE [LARGE SCALE GENOMIC DNA]</scope>
</reference>
<keyword evidence="3" id="KW-1185">Reference proteome</keyword>
<accession>A0ABP1R4W9</accession>
<dbReference type="EMBL" id="CAXLJM020000061">
    <property type="protein sequence ID" value="CAL8119750.1"/>
    <property type="molecule type" value="Genomic_DNA"/>
</dbReference>
<dbReference type="Proteomes" id="UP001642540">
    <property type="component" value="Unassembled WGS sequence"/>
</dbReference>
<evidence type="ECO:0000313" key="3">
    <source>
        <dbReference type="Proteomes" id="UP001642540"/>
    </source>
</evidence>
<protein>
    <submittedName>
        <fullName evidence="2">Uncharacterized protein</fullName>
    </submittedName>
</protein>
<sequence length="248" mass="28175">MSKSGPSSARGVADDFQLHIESCPYYKYEKKRLTGLRSEDQVKESLVNELFRRRGAPKRDKAAVREQVSSMMSETGIIYQYLKGTTELYDSYKPLLESLCTCDEAKLVKVDKQTDVKEVKKKDVQGSNLTLGEVQLVTRSTAKETFQQDFSGHEKGDDLNLMEIEENITNEPVRQEIADEEISEAPFILGTEQPLQPVFDQRLLNYLKEMGPNLSEDDEKEEMGPPIGVNCILDNDMKEGCQEECEDE</sequence>
<comment type="caution">
    <text evidence="2">The sequence shown here is derived from an EMBL/GenBank/DDBJ whole genome shotgun (WGS) entry which is preliminary data.</text>
</comment>
<gene>
    <name evidence="1" type="ORF">ODALV1_LOCUS18662</name>
    <name evidence="2" type="ORF">ODALV1_LOCUS18703</name>
</gene>
<evidence type="ECO:0000313" key="2">
    <source>
        <dbReference type="EMBL" id="CAL8119750.1"/>
    </source>
</evidence>
<dbReference type="EMBL" id="CAXLJM020000061">
    <property type="protein sequence ID" value="CAL8119669.1"/>
    <property type="molecule type" value="Genomic_DNA"/>
</dbReference>
<proteinExistence type="predicted"/>